<dbReference type="SUPFAM" id="SSF50044">
    <property type="entry name" value="SH3-domain"/>
    <property type="match status" value="1"/>
</dbReference>
<dbReference type="PANTHER" id="PTHR19969:SF14">
    <property type="entry name" value="DREADLOCKS, ISOFORM B"/>
    <property type="match status" value="1"/>
</dbReference>
<dbReference type="PANTHER" id="PTHR19969">
    <property type="entry name" value="SH2-SH3 ADAPTOR PROTEIN-RELATED"/>
    <property type="match status" value="1"/>
</dbReference>
<feature type="domain" description="SH2" evidence="6">
    <location>
        <begin position="236"/>
        <end position="329"/>
    </location>
</feature>
<feature type="region of interest" description="Disordered" evidence="5">
    <location>
        <begin position="1"/>
        <end position="27"/>
    </location>
</feature>
<dbReference type="InterPro" id="IPR036860">
    <property type="entry name" value="SH2_dom_sf"/>
</dbReference>
<name>A0A0R3W8X2_TAEAS</name>
<proteinExistence type="predicted"/>
<sequence length="357" mass="38857">LICGSQTFVSSTPQMPPAAMGTKPSVLPNTSVTSVAPVRVSLPPPQTSTPQAPSTAPSLASYSAVPFPASTVLPPLQPQSIQSPLPSASQPPQQQSLQHQPTSFVDGTGDALDDRLRHRETVLTLYPFTRNQVEELSFAADEVLEVIDKPADDPDWWRCRNAVGNVGLVPRNYIRIIKNPFPPALPPVRYSPSTSAVAMAGTVPQQVTAGGASGEEVRLVFAMASPNASEFARKPWYWGVISRSECESILNNLAVSGEFIIRDSESHPGDLTITMNAGAKNRNFKVHVKNGEFYIGQKVFSSVDALIDNYRRHPIYKSDLEKHFLTRPFQHPDCGAFLHNPLPPASSLQAPMLMQSR</sequence>
<dbReference type="PROSITE" id="PS50002">
    <property type="entry name" value="SH3"/>
    <property type="match status" value="1"/>
</dbReference>
<dbReference type="FunFam" id="2.30.30.40:FF:000110">
    <property type="entry name" value="Cytoplasmic protein"/>
    <property type="match status" value="1"/>
</dbReference>
<dbReference type="PRINTS" id="PR00452">
    <property type="entry name" value="SH3DOMAIN"/>
</dbReference>
<evidence type="ECO:0000259" key="6">
    <source>
        <dbReference type="PROSITE" id="PS50001"/>
    </source>
</evidence>
<feature type="domain" description="SH3" evidence="7">
    <location>
        <begin position="117"/>
        <end position="179"/>
    </location>
</feature>
<evidence type="ECO:0000256" key="1">
    <source>
        <dbReference type="ARBA" id="ARBA00022443"/>
    </source>
</evidence>
<organism evidence="8">
    <name type="scientific">Taenia asiatica</name>
    <name type="common">Asian tapeworm</name>
    <dbReference type="NCBI Taxonomy" id="60517"/>
    <lineage>
        <taxon>Eukaryota</taxon>
        <taxon>Metazoa</taxon>
        <taxon>Spiralia</taxon>
        <taxon>Lophotrochozoa</taxon>
        <taxon>Platyhelminthes</taxon>
        <taxon>Cestoda</taxon>
        <taxon>Eucestoda</taxon>
        <taxon>Cyclophyllidea</taxon>
        <taxon>Taeniidae</taxon>
        <taxon>Taenia</taxon>
    </lineage>
</organism>
<feature type="compositionally biased region" description="Polar residues" evidence="5">
    <location>
        <begin position="1"/>
        <end position="13"/>
    </location>
</feature>
<feature type="region of interest" description="Disordered" evidence="5">
    <location>
        <begin position="39"/>
        <end position="59"/>
    </location>
</feature>
<dbReference type="SUPFAM" id="SSF55550">
    <property type="entry name" value="SH2 domain"/>
    <property type="match status" value="1"/>
</dbReference>
<dbReference type="SMART" id="SM00252">
    <property type="entry name" value="SH2"/>
    <property type="match status" value="1"/>
</dbReference>
<feature type="compositionally biased region" description="Low complexity" evidence="5">
    <location>
        <begin position="78"/>
        <end position="101"/>
    </location>
</feature>
<dbReference type="InterPro" id="IPR000980">
    <property type="entry name" value="SH2"/>
</dbReference>
<accession>A0A0R3W8X2</accession>
<keyword evidence="1 4" id="KW-0728">SH3 domain</keyword>
<dbReference type="Gene3D" id="3.30.505.10">
    <property type="entry name" value="SH2 domain"/>
    <property type="match status" value="1"/>
</dbReference>
<dbReference type="CDD" id="cd11767">
    <property type="entry name" value="SH3_Nck_3"/>
    <property type="match status" value="1"/>
</dbReference>
<dbReference type="InterPro" id="IPR051184">
    <property type="entry name" value="Tyrosine-phos_adapter"/>
</dbReference>
<dbReference type="GO" id="GO:0048013">
    <property type="term" value="P:ephrin receptor signaling pathway"/>
    <property type="evidence" value="ECO:0007669"/>
    <property type="project" value="TreeGrafter"/>
</dbReference>
<dbReference type="InterPro" id="IPR001452">
    <property type="entry name" value="SH3_domain"/>
</dbReference>
<dbReference type="GO" id="GO:0030971">
    <property type="term" value="F:receptor tyrosine kinase binding"/>
    <property type="evidence" value="ECO:0007669"/>
    <property type="project" value="TreeGrafter"/>
</dbReference>
<evidence type="ECO:0000256" key="2">
    <source>
        <dbReference type="ARBA" id="ARBA00022999"/>
    </source>
</evidence>
<dbReference type="AlphaFoldDB" id="A0A0R3W8X2"/>
<evidence type="ECO:0000256" key="3">
    <source>
        <dbReference type="PROSITE-ProRule" id="PRU00191"/>
    </source>
</evidence>
<dbReference type="GO" id="GO:0005737">
    <property type="term" value="C:cytoplasm"/>
    <property type="evidence" value="ECO:0007669"/>
    <property type="project" value="TreeGrafter"/>
</dbReference>
<keyword evidence="2 3" id="KW-0727">SH2 domain</keyword>
<dbReference type="STRING" id="60517.A0A0R3W8X2"/>
<evidence type="ECO:0000313" key="8">
    <source>
        <dbReference type="WBParaSite" id="TASK_0000685001-mRNA-1"/>
    </source>
</evidence>
<feature type="compositionally biased region" description="Low complexity" evidence="5">
    <location>
        <begin position="48"/>
        <end position="59"/>
    </location>
</feature>
<feature type="region of interest" description="Disordered" evidence="5">
    <location>
        <begin position="73"/>
        <end position="104"/>
    </location>
</feature>
<dbReference type="PROSITE" id="PS50001">
    <property type="entry name" value="SH2"/>
    <property type="match status" value="1"/>
</dbReference>
<evidence type="ECO:0000256" key="4">
    <source>
        <dbReference type="PROSITE-ProRule" id="PRU00192"/>
    </source>
</evidence>
<dbReference type="Pfam" id="PF14604">
    <property type="entry name" value="SH3_9"/>
    <property type="match status" value="1"/>
</dbReference>
<evidence type="ECO:0000259" key="7">
    <source>
        <dbReference type="PROSITE" id="PS50002"/>
    </source>
</evidence>
<dbReference type="WBParaSite" id="TASK_0000685001-mRNA-1">
    <property type="protein sequence ID" value="TASK_0000685001-mRNA-1"/>
    <property type="gene ID" value="TASK_0000685001"/>
</dbReference>
<dbReference type="GO" id="GO:0016477">
    <property type="term" value="P:cell migration"/>
    <property type="evidence" value="ECO:0007669"/>
    <property type="project" value="TreeGrafter"/>
</dbReference>
<dbReference type="Pfam" id="PF00017">
    <property type="entry name" value="SH2"/>
    <property type="match status" value="1"/>
</dbReference>
<dbReference type="InterPro" id="IPR036028">
    <property type="entry name" value="SH3-like_dom_sf"/>
</dbReference>
<dbReference type="PRINTS" id="PR00401">
    <property type="entry name" value="SH2DOMAIN"/>
</dbReference>
<dbReference type="Gene3D" id="2.30.30.40">
    <property type="entry name" value="SH3 Domains"/>
    <property type="match status" value="1"/>
</dbReference>
<protein>
    <submittedName>
        <fullName evidence="8">SH2 domain-containing protein</fullName>
    </submittedName>
</protein>
<dbReference type="GO" id="GO:0035591">
    <property type="term" value="F:signaling adaptor activity"/>
    <property type="evidence" value="ECO:0007669"/>
    <property type="project" value="TreeGrafter"/>
</dbReference>
<dbReference type="SMART" id="SM00326">
    <property type="entry name" value="SH3"/>
    <property type="match status" value="1"/>
</dbReference>
<evidence type="ECO:0000256" key="5">
    <source>
        <dbReference type="SAM" id="MobiDB-lite"/>
    </source>
</evidence>
<reference evidence="8" key="1">
    <citation type="submission" date="2016-04" db="UniProtKB">
        <authorList>
            <consortium name="WormBaseParasite"/>
        </authorList>
    </citation>
    <scope>IDENTIFICATION</scope>
</reference>